<proteinExistence type="predicted"/>
<dbReference type="RefSeq" id="WP_380744985.1">
    <property type="nucleotide sequence ID" value="NZ_JBHTLI010000001.1"/>
</dbReference>
<gene>
    <name evidence="1" type="ORF">ACFQ3Q_09000</name>
</gene>
<organism evidence="1 2">
    <name type="scientific">Salegentibacter chungangensis</name>
    <dbReference type="NCBI Taxonomy" id="1335724"/>
    <lineage>
        <taxon>Bacteria</taxon>
        <taxon>Pseudomonadati</taxon>
        <taxon>Bacteroidota</taxon>
        <taxon>Flavobacteriia</taxon>
        <taxon>Flavobacteriales</taxon>
        <taxon>Flavobacteriaceae</taxon>
        <taxon>Salegentibacter</taxon>
    </lineage>
</organism>
<dbReference type="Proteomes" id="UP001597131">
    <property type="component" value="Unassembled WGS sequence"/>
</dbReference>
<reference evidence="2" key="1">
    <citation type="journal article" date="2019" name="Int. J. Syst. Evol. Microbiol.">
        <title>The Global Catalogue of Microorganisms (GCM) 10K type strain sequencing project: providing services to taxonomists for standard genome sequencing and annotation.</title>
        <authorList>
            <consortium name="The Broad Institute Genomics Platform"/>
            <consortium name="The Broad Institute Genome Sequencing Center for Infectious Disease"/>
            <person name="Wu L."/>
            <person name="Ma J."/>
        </authorList>
    </citation>
    <scope>NUCLEOTIDE SEQUENCE [LARGE SCALE GENOMIC DNA]</scope>
    <source>
        <strain evidence="2">CCUG 64793</strain>
    </source>
</reference>
<name>A0ABW3NTI6_9FLAO</name>
<protein>
    <submittedName>
        <fullName evidence="1">3D domain-containing protein</fullName>
    </submittedName>
</protein>
<comment type="caution">
    <text evidence="1">The sequence shown here is derived from an EMBL/GenBank/DDBJ whole genome shotgun (WGS) entry which is preliminary data.</text>
</comment>
<keyword evidence="2" id="KW-1185">Reference proteome</keyword>
<evidence type="ECO:0000313" key="2">
    <source>
        <dbReference type="Proteomes" id="UP001597131"/>
    </source>
</evidence>
<accession>A0ABW3NTI6</accession>
<dbReference type="CDD" id="cd22784">
    <property type="entry name" value="DPBB_MltA_YuiC-like"/>
    <property type="match status" value="1"/>
</dbReference>
<evidence type="ECO:0000313" key="1">
    <source>
        <dbReference type="EMBL" id="MFD1095885.1"/>
    </source>
</evidence>
<dbReference type="PROSITE" id="PS51257">
    <property type="entry name" value="PROKAR_LIPOPROTEIN"/>
    <property type="match status" value="1"/>
</dbReference>
<sequence>MKIIHSFLLISLIYIAFGFTSCDFGNKKLKASDKVWDTLEVSVSAYNSVPYQTGAGGANITAWGDTLKPGDKVIAVSRDLLEKGLDYNTPVKIQGFDGVFLVKDKMHYRWKNKIDIYMGEDIQKARNFGRKKLCVYFEKEPDSLAKN</sequence>
<dbReference type="EMBL" id="JBHTLI010000001">
    <property type="protein sequence ID" value="MFD1095885.1"/>
    <property type="molecule type" value="Genomic_DNA"/>
</dbReference>